<gene>
    <name evidence="7" type="primary">cytX</name>
    <name evidence="7" type="ORF">RVY80_09010</name>
</gene>
<feature type="transmembrane region" description="Helical" evidence="6">
    <location>
        <begin position="203"/>
        <end position="228"/>
    </location>
</feature>
<feature type="transmembrane region" description="Helical" evidence="6">
    <location>
        <begin position="9"/>
        <end position="30"/>
    </location>
</feature>
<sequence>MKTSILDNGLLWFGAAVSIAEIMTGTYFATLGLETGLAAIILGHIIGGLILFGAGYIGAKEEKSAMETVKSAFGHYGGLLFIILNIVQLMGWTSIMIYDGALAANSLFNFGEPLWAIIIGAFIMIWLKIGLRNFTRINCIAMVSLFLLTLVLCGLIFNNYQPLGIMDESLTFLGALELSVAMPLSWLPLISDYTKDAKQPVRATVVSVIVYSLTSAFMYFIGMSAAIYTGETDIAVLMSSAGLGIAGLLIVVFSTVTTTFLDAYSAGMSGESLSKHIKGSTLANVTVVLGTIAAVLYPMDNIIEFLYFIGSVFAPMAAVLILDYVFKRSYHELINPTNLIAWFGGFCMYHYFLRTEFMYGATLPAMLGAACLCAVLKISLGAKVDAKI</sequence>
<name>A0ABU3ZAM9_9FIRM</name>
<protein>
    <submittedName>
        <fullName evidence="7">Hydroxymethylpyrimidine transporter CytX</fullName>
    </submittedName>
</protein>
<dbReference type="NCBIfam" id="TIGR02358">
    <property type="entry name" value="thia_cytX"/>
    <property type="match status" value="1"/>
</dbReference>
<keyword evidence="5 6" id="KW-0472">Membrane</keyword>
<evidence type="ECO:0000256" key="1">
    <source>
        <dbReference type="ARBA" id="ARBA00004141"/>
    </source>
</evidence>
<feature type="transmembrane region" description="Helical" evidence="6">
    <location>
        <begin position="305"/>
        <end position="326"/>
    </location>
</feature>
<comment type="subcellular location">
    <subcellularLocation>
        <location evidence="1">Membrane</location>
        <topology evidence="1">Multi-pass membrane protein</topology>
    </subcellularLocation>
</comment>
<evidence type="ECO:0000313" key="7">
    <source>
        <dbReference type="EMBL" id="MDV5088963.1"/>
    </source>
</evidence>
<reference evidence="7 8" key="1">
    <citation type="submission" date="2023-10" db="EMBL/GenBank/DDBJ databases">
        <title>Veillonella sp. nov., isolated from a pig farm feces dump.</title>
        <authorList>
            <person name="Chang Y.-H."/>
        </authorList>
    </citation>
    <scope>NUCLEOTIDE SEQUENCE [LARGE SCALE GENOMIC DNA]</scope>
    <source>
        <strain evidence="7 8">YH-vei2233</strain>
    </source>
</reference>
<feature type="transmembrane region" description="Helical" evidence="6">
    <location>
        <begin position="282"/>
        <end position="299"/>
    </location>
</feature>
<feature type="transmembrane region" description="Helical" evidence="6">
    <location>
        <begin position="169"/>
        <end position="191"/>
    </location>
</feature>
<proteinExistence type="inferred from homology"/>
<feature type="transmembrane region" description="Helical" evidence="6">
    <location>
        <begin position="234"/>
        <end position="261"/>
    </location>
</feature>
<feature type="transmembrane region" description="Helical" evidence="6">
    <location>
        <begin position="36"/>
        <end position="57"/>
    </location>
</feature>
<keyword evidence="4 6" id="KW-1133">Transmembrane helix</keyword>
<feature type="transmembrane region" description="Helical" evidence="6">
    <location>
        <begin position="110"/>
        <end position="127"/>
    </location>
</feature>
<evidence type="ECO:0000313" key="8">
    <source>
        <dbReference type="Proteomes" id="UP001272515"/>
    </source>
</evidence>
<dbReference type="PANTHER" id="PTHR30569">
    <property type="entry name" value="CYTOSINE TRANSPORTER CODB"/>
    <property type="match status" value="1"/>
</dbReference>
<dbReference type="InterPro" id="IPR030191">
    <property type="entry name" value="CodB"/>
</dbReference>
<feature type="transmembrane region" description="Helical" evidence="6">
    <location>
        <begin position="78"/>
        <end position="98"/>
    </location>
</feature>
<feature type="transmembrane region" description="Helical" evidence="6">
    <location>
        <begin position="358"/>
        <end position="380"/>
    </location>
</feature>
<comment type="caution">
    <text evidence="7">The sequence shown here is derived from an EMBL/GenBank/DDBJ whole genome shotgun (WGS) entry which is preliminary data.</text>
</comment>
<accession>A0ABU3ZAM9</accession>
<evidence type="ECO:0000256" key="2">
    <source>
        <dbReference type="ARBA" id="ARBA00008974"/>
    </source>
</evidence>
<dbReference type="RefSeq" id="WP_295189422.1">
    <property type="nucleotide sequence ID" value="NZ_JAWJZA010000013.1"/>
</dbReference>
<dbReference type="EMBL" id="JAWJZB010000010">
    <property type="protein sequence ID" value="MDV5088963.1"/>
    <property type="molecule type" value="Genomic_DNA"/>
</dbReference>
<evidence type="ECO:0000256" key="5">
    <source>
        <dbReference type="ARBA" id="ARBA00023136"/>
    </source>
</evidence>
<keyword evidence="8" id="KW-1185">Reference proteome</keyword>
<dbReference type="InterPro" id="IPR012732">
    <property type="entry name" value="Thia_CytX"/>
</dbReference>
<evidence type="ECO:0000256" key="3">
    <source>
        <dbReference type="ARBA" id="ARBA00022692"/>
    </source>
</evidence>
<evidence type="ECO:0000256" key="4">
    <source>
        <dbReference type="ARBA" id="ARBA00022989"/>
    </source>
</evidence>
<evidence type="ECO:0000256" key="6">
    <source>
        <dbReference type="SAM" id="Phobius"/>
    </source>
</evidence>
<comment type="similarity">
    <text evidence="2">Belongs to the purine-cytosine permease (2.A.39) family.</text>
</comment>
<dbReference type="PANTHER" id="PTHR30569:SF0">
    <property type="entry name" value="CYTOSINE PERMEASE"/>
    <property type="match status" value="1"/>
</dbReference>
<keyword evidence="3 6" id="KW-0812">Transmembrane</keyword>
<dbReference type="Gene3D" id="1.10.4160.10">
    <property type="entry name" value="Hydantoin permease"/>
    <property type="match status" value="1"/>
</dbReference>
<feature type="transmembrane region" description="Helical" evidence="6">
    <location>
        <begin position="333"/>
        <end position="352"/>
    </location>
</feature>
<dbReference type="InterPro" id="IPR001248">
    <property type="entry name" value="Pur-cyt_permease"/>
</dbReference>
<dbReference type="Pfam" id="PF02133">
    <property type="entry name" value="Transp_cyt_pur"/>
    <property type="match status" value="1"/>
</dbReference>
<feature type="transmembrane region" description="Helical" evidence="6">
    <location>
        <begin position="139"/>
        <end position="157"/>
    </location>
</feature>
<dbReference type="Proteomes" id="UP001272515">
    <property type="component" value="Unassembled WGS sequence"/>
</dbReference>
<organism evidence="7 8">
    <name type="scientific">Veillonella absiana</name>
    <dbReference type="NCBI Taxonomy" id="3079305"/>
    <lineage>
        <taxon>Bacteria</taxon>
        <taxon>Bacillati</taxon>
        <taxon>Bacillota</taxon>
        <taxon>Negativicutes</taxon>
        <taxon>Veillonellales</taxon>
        <taxon>Veillonellaceae</taxon>
        <taxon>Veillonella</taxon>
    </lineage>
</organism>